<evidence type="ECO:0000313" key="3">
    <source>
        <dbReference type="EMBL" id="MFC5925138.1"/>
    </source>
</evidence>
<feature type="transmembrane region" description="Helical" evidence="2">
    <location>
        <begin position="271"/>
        <end position="292"/>
    </location>
</feature>
<keyword evidence="4" id="KW-1185">Reference proteome</keyword>
<dbReference type="Proteomes" id="UP001596226">
    <property type="component" value="Unassembled WGS sequence"/>
</dbReference>
<gene>
    <name evidence="3" type="ORF">ACFQGL_17480</name>
</gene>
<evidence type="ECO:0008006" key="5">
    <source>
        <dbReference type="Google" id="ProtNLM"/>
    </source>
</evidence>
<name>A0ABW1H8T9_9ACTN</name>
<dbReference type="EMBL" id="JBHSQS010000009">
    <property type="protein sequence ID" value="MFC5925138.1"/>
    <property type="molecule type" value="Genomic_DNA"/>
</dbReference>
<organism evidence="3 4">
    <name type="scientific">Micromonospora vulcania</name>
    <dbReference type="NCBI Taxonomy" id="1441873"/>
    <lineage>
        <taxon>Bacteria</taxon>
        <taxon>Bacillati</taxon>
        <taxon>Actinomycetota</taxon>
        <taxon>Actinomycetes</taxon>
        <taxon>Micromonosporales</taxon>
        <taxon>Micromonosporaceae</taxon>
        <taxon>Micromonospora</taxon>
    </lineage>
</organism>
<reference evidence="4" key="1">
    <citation type="journal article" date="2019" name="Int. J. Syst. Evol. Microbiol.">
        <title>The Global Catalogue of Microorganisms (GCM) 10K type strain sequencing project: providing services to taxonomists for standard genome sequencing and annotation.</title>
        <authorList>
            <consortium name="The Broad Institute Genomics Platform"/>
            <consortium name="The Broad Institute Genome Sequencing Center for Infectious Disease"/>
            <person name="Wu L."/>
            <person name="Ma J."/>
        </authorList>
    </citation>
    <scope>NUCLEOTIDE SEQUENCE [LARGE SCALE GENOMIC DNA]</scope>
    <source>
        <strain evidence="4">CGMCC 4.7144</strain>
    </source>
</reference>
<proteinExistence type="predicted"/>
<dbReference type="RefSeq" id="WP_377513001.1">
    <property type="nucleotide sequence ID" value="NZ_JBHSQS010000009.1"/>
</dbReference>
<accession>A0ABW1H8T9</accession>
<comment type="caution">
    <text evidence="3">The sequence shown here is derived from an EMBL/GenBank/DDBJ whole genome shotgun (WGS) entry which is preliminary data.</text>
</comment>
<sequence length="374" mass="38222">MRHVHGPPSAPSSPTMRETAAGGEGGGMADFTVDPVDVRAHARTLGTTVADDYAHEADELSRDSGIDPPGFGIALSPAEALYIQRIDFLVKDVRGAADVCRQIGEKLGVVADQYDRAENLHVGGFGGTAVPGSSFGDAYGKTAVGQLAQDPALLAAVGASITLAEIGAIMAGMSACAAMCPTFIIGVTGAALFVANPLGIAQAGADLIRHGDNLQKALNTNFDKICSAATGTWKGQGKDSFVIMSTKLKAHLDELGAYIRTLGEALHSLEIALTGLWIALGTMTVPFLTWLIAMRAAELVPGAAVVLEPIIEAAGAAVAGSVTTMIAGVTALGGLALAVINGLAKDFLKLMALPDDGTAGTPDLTEFRVGENFA</sequence>
<keyword evidence="2" id="KW-0812">Transmembrane</keyword>
<evidence type="ECO:0000256" key="1">
    <source>
        <dbReference type="SAM" id="MobiDB-lite"/>
    </source>
</evidence>
<keyword evidence="2" id="KW-1133">Transmembrane helix</keyword>
<keyword evidence="2" id="KW-0472">Membrane</keyword>
<evidence type="ECO:0000313" key="4">
    <source>
        <dbReference type="Proteomes" id="UP001596226"/>
    </source>
</evidence>
<evidence type="ECO:0000256" key="2">
    <source>
        <dbReference type="SAM" id="Phobius"/>
    </source>
</evidence>
<feature type="region of interest" description="Disordered" evidence="1">
    <location>
        <begin position="1"/>
        <end position="32"/>
    </location>
</feature>
<protein>
    <recommendedName>
        <fullName evidence="5">WXG100 family type VII secretion target</fullName>
    </recommendedName>
</protein>
<feature type="transmembrane region" description="Helical" evidence="2">
    <location>
        <begin position="325"/>
        <end position="344"/>
    </location>
</feature>